<organism evidence="2 3">
    <name type="scientific">Halonatronomonas betaini</name>
    <dbReference type="NCBI Taxonomy" id="2778430"/>
    <lineage>
        <taxon>Bacteria</taxon>
        <taxon>Bacillati</taxon>
        <taxon>Bacillota</taxon>
        <taxon>Clostridia</taxon>
        <taxon>Halanaerobiales</taxon>
        <taxon>Halarsenatibacteraceae</taxon>
        <taxon>Halonatronomonas</taxon>
    </lineage>
</organism>
<keyword evidence="1" id="KW-1133">Transmembrane helix</keyword>
<evidence type="ECO:0000313" key="3">
    <source>
        <dbReference type="Proteomes" id="UP000621436"/>
    </source>
</evidence>
<keyword evidence="3" id="KW-1185">Reference proteome</keyword>
<dbReference type="EMBL" id="JADPIE010000005">
    <property type="protein sequence ID" value="MBF8437343.1"/>
    <property type="molecule type" value="Genomic_DNA"/>
</dbReference>
<accession>A0A931AQW7</accession>
<dbReference type="InterPro" id="IPR021243">
    <property type="entry name" value="DUF2804"/>
</dbReference>
<proteinExistence type="predicted"/>
<dbReference type="Proteomes" id="UP000621436">
    <property type="component" value="Unassembled WGS sequence"/>
</dbReference>
<keyword evidence="1" id="KW-0812">Transmembrane</keyword>
<dbReference type="PANTHER" id="PTHR35868:SF3">
    <property type="entry name" value="DUF2804 DOMAIN-CONTAINING PROTEIN"/>
    <property type="match status" value="1"/>
</dbReference>
<keyword evidence="1" id="KW-0472">Membrane</keyword>
<dbReference type="AlphaFoldDB" id="A0A931AQW7"/>
<reference evidence="2" key="1">
    <citation type="submission" date="2020-11" db="EMBL/GenBank/DDBJ databases">
        <title>Halonatronomonas betainensis gen. nov., sp. nov. a novel haloalkaliphilic representative of the family Halanaerobiacae capable of betaine degradation.</title>
        <authorList>
            <person name="Boltyanskaya Y."/>
            <person name="Kevbrin V."/>
            <person name="Detkova E."/>
            <person name="Grouzdev D.S."/>
            <person name="Koziaeva V."/>
            <person name="Zhilina T."/>
        </authorList>
    </citation>
    <scope>NUCLEOTIDE SEQUENCE</scope>
    <source>
        <strain evidence="2">Z-7014</strain>
    </source>
</reference>
<protein>
    <submittedName>
        <fullName evidence="2">DUF2804 domain-containing protein</fullName>
    </submittedName>
</protein>
<evidence type="ECO:0000313" key="2">
    <source>
        <dbReference type="EMBL" id="MBF8437343.1"/>
    </source>
</evidence>
<gene>
    <name evidence="2" type="ORF">I0Q91_09650</name>
</gene>
<dbReference type="Pfam" id="PF10974">
    <property type="entry name" value="DUF2804"/>
    <property type="match status" value="1"/>
</dbReference>
<dbReference type="RefSeq" id="WP_270454316.1">
    <property type="nucleotide sequence ID" value="NZ_JADPIE010000005.1"/>
</dbReference>
<evidence type="ECO:0000256" key="1">
    <source>
        <dbReference type="SAM" id="Phobius"/>
    </source>
</evidence>
<sequence length="337" mass="39087">MYIEKEIKESINLCDESGRLNKEAVGWSRKPLHHCNLRGNWLRKKQWNYWYVMNDKCFFSAAIALLDYAAIIFIYYLDINSLEFEEKTIISPLGQGTDMSETVDETVRFSNDKNQVIFSKEDNYTRLIIEVDDFEGKNLRANIKIYQPDNIDSINVVIPWSERKFQFTSKQSSLPAQGKVTIGEKVYEFSPDNSFACLDFGRGIWPYKSEWNWASGTGLNNGVKIGLNFGAGWTEDTGITENGIIVDGRVEKINEDVNFNYNPADLMETWSLTTIETDRINLKFEPIYHRIAKTNFLVIKSKMHQMIGYYSGKIKFQDQIINIDKLPGTTEEHQVRW</sequence>
<dbReference type="PANTHER" id="PTHR35868">
    <property type="entry name" value="DUF2804 DOMAIN-CONTAINING PROTEIN-RELATED"/>
    <property type="match status" value="1"/>
</dbReference>
<comment type="caution">
    <text evidence="2">The sequence shown here is derived from an EMBL/GenBank/DDBJ whole genome shotgun (WGS) entry which is preliminary data.</text>
</comment>
<feature type="transmembrane region" description="Helical" evidence="1">
    <location>
        <begin position="57"/>
        <end position="77"/>
    </location>
</feature>
<name>A0A931AQW7_9FIRM</name>